<evidence type="ECO:0000259" key="11">
    <source>
        <dbReference type="PROSITE" id="PS51094"/>
    </source>
</evidence>
<reference evidence="13 14" key="1">
    <citation type="submission" date="2013-02" db="EMBL/GenBank/DDBJ databases">
        <title>The Genome Sequence of Enterococcus asini ATCC_700915.</title>
        <authorList>
            <consortium name="The Broad Institute Genome Sequencing Platform"/>
            <consortium name="The Broad Institute Genome Sequencing Center for Infectious Disease"/>
            <person name="Earl A.M."/>
            <person name="Gilmore M.S."/>
            <person name="Lebreton F."/>
            <person name="Walker B."/>
            <person name="Young S.K."/>
            <person name="Zeng Q."/>
            <person name="Gargeya S."/>
            <person name="Fitzgerald M."/>
            <person name="Haas B."/>
            <person name="Abouelleil A."/>
            <person name="Alvarado L."/>
            <person name="Arachchi H.M."/>
            <person name="Berlin A.M."/>
            <person name="Chapman S.B."/>
            <person name="Dewar J."/>
            <person name="Goldberg J."/>
            <person name="Griggs A."/>
            <person name="Gujja S."/>
            <person name="Hansen M."/>
            <person name="Howarth C."/>
            <person name="Imamovic A."/>
            <person name="Larimer J."/>
            <person name="McCowan C."/>
            <person name="Murphy C."/>
            <person name="Neiman D."/>
            <person name="Pearson M."/>
            <person name="Priest M."/>
            <person name="Roberts A."/>
            <person name="Saif S."/>
            <person name="Shea T."/>
            <person name="Sisk P."/>
            <person name="Sykes S."/>
            <person name="Wortman J."/>
            <person name="Nusbaum C."/>
            <person name="Birren B."/>
        </authorList>
    </citation>
    <scope>NUCLEOTIDE SEQUENCE [LARGE SCALE GENOMIC DNA]</scope>
    <source>
        <strain evidence="13 14">ATCC 700915</strain>
    </source>
</reference>
<dbReference type="InterPro" id="IPR002178">
    <property type="entry name" value="PTS_EIIA_type-2_dom"/>
</dbReference>
<dbReference type="PROSITE" id="PS51094">
    <property type="entry name" value="PTS_EIIA_TYPE_2"/>
    <property type="match status" value="1"/>
</dbReference>
<dbReference type="EMBL" id="AJAP01000002">
    <property type="protein sequence ID" value="EOH91641.1"/>
    <property type="molecule type" value="Genomic_DNA"/>
</dbReference>
<dbReference type="RefSeq" id="WP_010752719.1">
    <property type="nucleotide sequence ID" value="NZ_ASVU01000001.1"/>
</dbReference>
<dbReference type="InterPro" id="IPR016152">
    <property type="entry name" value="PTrfase/Anion_transptr"/>
</dbReference>
<comment type="caution">
    <text evidence="13">The sequence shown here is derived from an EMBL/GenBank/DDBJ whole genome shotgun (WGS) entry which is preliminary data.</text>
</comment>
<dbReference type="Pfam" id="PF00359">
    <property type="entry name" value="PTS_EIIA_2"/>
    <property type="match status" value="1"/>
</dbReference>
<evidence type="ECO:0000256" key="5">
    <source>
        <dbReference type="ARBA" id="ARBA00022679"/>
    </source>
</evidence>
<keyword evidence="4" id="KW-0597">Phosphoprotein</keyword>
<dbReference type="OrthoDB" id="369398at2"/>
<evidence type="ECO:0000256" key="7">
    <source>
        <dbReference type="ARBA" id="ARBA00022777"/>
    </source>
</evidence>
<keyword evidence="2" id="KW-0813">Transport</keyword>
<keyword evidence="5" id="KW-0808">Transferase</keyword>
<dbReference type="PANTHER" id="PTHR36203:SF1">
    <property type="entry name" value="ASCORBATE-SPECIFIC PTS SYSTEM EIIA COMPONENT"/>
    <property type="match status" value="1"/>
</dbReference>
<comment type="function">
    <text evidence="8">The phosphoenolpyruvate-dependent sugar phosphotransferase system (sugar PTS), a major carbohydrate active transport system, catalyzes the phosphorylation of incoming sugar substrates concomitantly with their translocation across the cell membrane. The enzyme II UlaABC PTS system is involved in ascorbate transport.</text>
</comment>
<dbReference type="STRING" id="57732.RU94_GL001260"/>
<gene>
    <name evidence="13" type="ORF">UAS_00035</name>
    <name evidence="12" type="ORF">UAS_02414</name>
</gene>
<keyword evidence="3" id="KW-0963">Cytoplasm</keyword>
<evidence type="ECO:0000256" key="10">
    <source>
        <dbReference type="ARBA" id="ARBA00042072"/>
    </source>
</evidence>
<evidence type="ECO:0000313" key="14">
    <source>
        <dbReference type="Proteomes" id="UP000013777"/>
    </source>
</evidence>
<dbReference type="AlphaFoldDB" id="R2SFF2"/>
<dbReference type="HOGENOM" id="CLU_072531_2_0_9"/>
<dbReference type="EMBL" id="AJAP01000026">
    <property type="protein sequence ID" value="EOH83399.1"/>
    <property type="molecule type" value="Genomic_DNA"/>
</dbReference>
<keyword evidence="6" id="KW-0598">Phosphotransferase system</keyword>
<feature type="domain" description="PTS EIIA type-2" evidence="11">
    <location>
        <begin position="7"/>
        <end position="148"/>
    </location>
</feature>
<name>R2SFF2_9ENTE</name>
<evidence type="ECO:0000313" key="13">
    <source>
        <dbReference type="EMBL" id="EOH91641.1"/>
    </source>
</evidence>
<dbReference type="PATRIC" id="fig|1158606.3.peg.2360"/>
<sequence length="156" mass="17605">MEENNPHYLSEEHLIFKSEVSSWQEAIKIVAQPLLAEGIIEKKYIDAMIQNVMELGDYMVLVPKVAMPHARPEAGALRTDFSILKLEHPVLFGKKHEVSLIICLATNDNKAHLALLKRISALIDEEVKVNALLGSASKKEFVTLAETFIREEEEEL</sequence>
<organism evidence="13 14">
    <name type="scientific">Enterococcus asini ATCC 700915</name>
    <dbReference type="NCBI Taxonomy" id="1158606"/>
    <lineage>
        <taxon>Bacteria</taxon>
        <taxon>Bacillati</taxon>
        <taxon>Bacillota</taxon>
        <taxon>Bacilli</taxon>
        <taxon>Lactobacillales</taxon>
        <taxon>Enterococcaceae</taxon>
        <taxon>Enterococcus</taxon>
    </lineage>
</organism>
<dbReference type="Gene3D" id="3.40.930.10">
    <property type="entry name" value="Mannitol-specific EII, Chain A"/>
    <property type="match status" value="1"/>
</dbReference>
<protein>
    <recommendedName>
        <fullName evidence="9">Ascorbate-specific PTS system EIIA component</fullName>
    </recommendedName>
    <alternativeName>
        <fullName evidence="10">Ascorbate-specific phosphotransferase enzyme IIA component</fullName>
    </alternativeName>
</protein>
<dbReference type="eggNOG" id="COG1762">
    <property type="taxonomic scope" value="Bacteria"/>
</dbReference>
<dbReference type="GeneID" id="78364456"/>
<dbReference type="PANTHER" id="PTHR36203">
    <property type="entry name" value="ASCORBATE-SPECIFIC PTS SYSTEM EIIA COMPONENT"/>
    <property type="match status" value="1"/>
</dbReference>
<evidence type="ECO:0000256" key="4">
    <source>
        <dbReference type="ARBA" id="ARBA00022553"/>
    </source>
</evidence>
<dbReference type="GO" id="GO:0005737">
    <property type="term" value="C:cytoplasm"/>
    <property type="evidence" value="ECO:0007669"/>
    <property type="project" value="UniProtKB-SubCell"/>
</dbReference>
<comment type="subcellular location">
    <subcellularLocation>
        <location evidence="1">Cytoplasm</location>
    </subcellularLocation>
</comment>
<keyword evidence="14" id="KW-1185">Reference proteome</keyword>
<evidence type="ECO:0000313" key="12">
    <source>
        <dbReference type="EMBL" id="EOH83399.1"/>
    </source>
</evidence>
<accession>R2SFF2</accession>
<dbReference type="CDD" id="cd00211">
    <property type="entry name" value="PTS_IIA_fru"/>
    <property type="match status" value="1"/>
</dbReference>
<keyword evidence="7" id="KW-0418">Kinase</keyword>
<proteinExistence type="predicted"/>
<evidence type="ECO:0000256" key="6">
    <source>
        <dbReference type="ARBA" id="ARBA00022683"/>
    </source>
</evidence>
<evidence type="ECO:0000256" key="2">
    <source>
        <dbReference type="ARBA" id="ARBA00022448"/>
    </source>
</evidence>
<evidence type="ECO:0000256" key="1">
    <source>
        <dbReference type="ARBA" id="ARBA00004496"/>
    </source>
</evidence>
<evidence type="ECO:0000256" key="9">
    <source>
        <dbReference type="ARBA" id="ARBA00041175"/>
    </source>
</evidence>
<dbReference type="GO" id="GO:0009401">
    <property type="term" value="P:phosphoenolpyruvate-dependent sugar phosphotransferase system"/>
    <property type="evidence" value="ECO:0007669"/>
    <property type="project" value="UniProtKB-KW"/>
</dbReference>
<dbReference type="Proteomes" id="UP000013777">
    <property type="component" value="Unassembled WGS sequence"/>
</dbReference>
<dbReference type="GO" id="GO:0016301">
    <property type="term" value="F:kinase activity"/>
    <property type="evidence" value="ECO:0007669"/>
    <property type="project" value="UniProtKB-KW"/>
</dbReference>
<evidence type="ECO:0000256" key="3">
    <source>
        <dbReference type="ARBA" id="ARBA00022490"/>
    </source>
</evidence>
<evidence type="ECO:0000256" key="8">
    <source>
        <dbReference type="ARBA" id="ARBA00037387"/>
    </source>
</evidence>
<dbReference type="InterPro" id="IPR051351">
    <property type="entry name" value="Ascorbate-PTS_EIIA_comp"/>
</dbReference>
<dbReference type="SUPFAM" id="SSF55804">
    <property type="entry name" value="Phoshotransferase/anion transport protein"/>
    <property type="match status" value="1"/>
</dbReference>